<gene>
    <name evidence="2" type="ORF">Pmi06nite_64810</name>
</gene>
<dbReference type="EMBL" id="BOOO01000037">
    <property type="protein sequence ID" value="GII33039.1"/>
    <property type="molecule type" value="Genomic_DNA"/>
</dbReference>
<protein>
    <submittedName>
        <fullName evidence="2">Uncharacterized protein</fullName>
    </submittedName>
</protein>
<keyword evidence="3" id="KW-1185">Reference proteome</keyword>
<feature type="region of interest" description="Disordered" evidence="1">
    <location>
        <begin position="149"/>
        <end position="168"/>
    </location>
</feature>
<feature type="region of interest" description="Disordered" evidence="1">
    <location>
        <begin position="54"/>
        <end position="140"/>
    </location>
</feature>
<organism evidence="2 3">
    <name type="scientific">Planotetraspora mira</name>
    <dbReference type="NCBI Taxonomy" id="58121"/>
    <lineage>
        <taxon>Bacteria</taxon>
        <taxon>Bacillati</taxon>
        <taxon>Actinomycetota</taxon>
        <taxon>Actinomycetes</taxon>
        <taxon>Streptosporangiales</taxon>
        <taxon>Streptosporangiaceae</taxon>
        <taxon>Planotetraspora</taxon>
    </lineage>
</organism>
<evidence type="ECO:0000313" key="2">
    <source>
        <dbReference type="EMBL" id="GII33039.1"/>
    </source>
</evidence>
<dbReference type="AlphaFoldDB" id="A0A8J3TVF6"/>
<sequence>MPGLRQLGSLTKLCAFTVSSTALNKSRTNQQINNPQWPNRYKIPAPSAAALRVSTPDLIQSGTSRDGISVKRDALRPAAATARSATRSTVPPSGSPGGQIQEAVPPPAPASAALGPPATPHRPPSPARRQAQEADEGSSVRAWVTVAVGLFGPPSGPDQIDREDSGPS</sequence>
<feature type="compositionally biased region" description="Polar residues" evidence="1">
    <location>
        <begin position="57"/>
        <end position="66"/>
    </location>
</feature>
<evidence type="ECO:0000256" key="1">
    <source>
        <dbReference type="SAM" id="MobiDB-lite"/>
    </source>
</evidence>
<evidence type="ECO:0000313" key="3">
    <source>
        <dbReference type="Proteomes" id="UP000650628"/>
    </source>
</evidence>
<accession>A0A8J3TVF6</accession>
<comment type="caution">
    <text evidence="2">The sequence shown here is derived from an EMBL/GenBank/DDBJ whole genome shotgun (WGS) entry which is preliminary data.</text>
</comment>
<proteinExistence type="predicted"/>
<reference evidence="2 3" key="1">
    <citation type="submission" date="2021-01" db="EMBL/GenBank/DDBJ databases">
        <title>Whole genome shotgun sequence of Planotetraspora mira NBRC 15435.</title>
        <authorList>
            <person name="Komaki H."/>
            <person name="Tamura T."/>
        </authorList>
    </citation>
    <scope>NUCLEOTIDE SEQUENCE [LARGE SCALE GENOMIC DNA]</scope>
    <source>
        <strain evidence="2 3">NBRC 15435</strain>
    </source>
</reference>
<feature type="compositionally biased region" description="Low complexity" evidence="1">
    <location>
        <begin position="78"/>
        <end position="89"/>
    </location>
</feature>
<feature type="compositionally biased region" description="Pro residues" evidence="1">
    <location>
        <begin position="117"/>
        <end position="126"/>
    </location>
</feature>
<feature type="compositionally biased region" description="Basic and acidic residues" evidence="1">
    <location>
        <begin position="159"/>
        <end position="168"/>
    </location>
</feature>
<name>A0A8J3TVF6_9ACTN</name>
<dbReference type="Proteomes" id="UP000650628">
    <property type="component" value="Unassembled WGS sequence"/>
</dbReference>